<keyword evidence="3" id="KW-1185">Reference proteome</keyword>
<reference evidence="2 3" key="1">
    <citation type="submission" date="2020-08" db="EMBL/GenBank/DDBJ databases">
        <title>A Genomic Blueprint of the Chicken Gut Microbiome.</title>
        <authorList>
            <person name="Gilroy R."/>
            <person name="Ravi A."/>
            <person name="Getino M."/>
            <person name="Pursley I."/>
            <person name="Horton D.L."/>
            <person name="Alikhan N.-F."/>
            <person name="Baker D."/>
            <person name="Gharbi K."/>
            <person name="Hall N."/>
            <person name="Watson M."/>
            <person name="Adriaenssens E.M."/>
            <person name="Foster-Nyarko E."/>
            <person name="Jarju S."/>
            <person name="Secka A."/>
            <person name="Antonio M."/>
            <person name="Oren A."/>
            <person name="Chaudhuri R."/>
            <person name="La Ragione R.M."/>
            <person name="Hildebrand F."/>
            <person name="Pallen M.J."/>
        </authorList>
    </citation>
    <scope>NUCLEOTIDE SEQUENCE [LARGE SCALE GENOMIC DNA]</scope>
    <source>
        <strain evidence="2 3">Sa1BUA8</strain>
    </source>
</reference>
<comment type="caution">
    <text evidence="2">The sequence shown here is derived from an EMBL/GenBank/DDBJ whole genome shotgun (WGS) entry which is preliminary data.</text>
</comment>
<name>A0A9D5U6F2_9CELL</name>
<dbReference type="AlphaFoldDB" id="A0A9D5U6F2"/>
<feature type="domain" description="Putative Flp pilus-assembly TadG-like N-terminal" evidence="1">
    <location>
        <begin position="22"/>
        <end position="69"/>
    </location>
</feature>
<proteinExistence type="predicted"/>
<evidence type="ECO:0000313" key="2">
    <source>
        <dbReference type="EMBL" id="MBE7698705.1"/>
    </source>
</evidence>
<accession>A0A9D5U6F2</accession>
<organism evidence="2 3">
    <name type="scientific">Oerskovia douganii</name>
    <dbReference type="NCBI Taxonomy" id="2762210"/>
    <lineage>
        <taxon>Bacteria</taxon>
        <taxon>Bacillati</taxon>
        <taxon>Actinomycetota</taxon>
        <taxon>Actinomycetes</taxon>
        <taxon>Micrococcales</taxon>
        <taxon>Cellulomonadaceae</taxon>
        <taxon>Oerskovia</taxon>
    </lineage>
</organism>
<gene>
    <name evidence="2" type="ORF">H9623_00085</name>
</gene>
<keyword evidence="2" id="KW-0418">Kinase</keyword>
<keyword evidence="2" id="KW-0808">Transferase</keyword>
<dbReference type="EMBL" id="JACSPN010000001">
    <property type="protein sequence ID" value="MBE7698705.1"/>
    <property type="molecule type" value="Genomic_DNA"/>
</dbReference>
<dbReference type="InterPro" id="IPR021202">
    <property type="entry name" value="Rv3654c-like"/>
</dbReference>
<sequence>MSRRATADRRGPRRAATGRERGSGTVLALGLVAVALVLGLALAALASAQAARGQAQAAADLAALAAATALQRGWEACPTARETADRNGAEVVACVEQGDGVVRVDVTREATGWAGALGTAQAAARAGPASAR</sequence>
<protein>
    <submittedName>
        <fullName evidence="2">Histidine kinase</fullName>
    </submittedName>
</protein>
<evidence type="ECO:0000313" key="3">
    <source>
        <dbReference type="Proteomes" id="UP000822993"/>
    </source>
</evidence>
<dbReference type="InterPro" id="IPR028087">
    <property type="entry name" value="Tad_N"/>
</dbReference>
<dbReference type="GO" id="GO:0016301">
    <property type="term" value="F:kinase activity"/>
    <property type="evidence" value="ECO:0007669"/>
    <property type="project" value="UniProtKB-KW"/>
</dbReference>
<dbReference type="NCBIfam" id="TIGR03816">
    <property type="entry name" value="tadE_like_DECH"/>
    <property type="match status" value="1"/>
</dbReference>
<dbReference type="Proteomes" id="UP000822993">
    <property type="component" value="Unassembled WGS sequence"/>
</dbReference>
<dbReference type="Pfam" id="PF13400">
    <property type="entry name" value="Tad"/>
    <property type="match status" value="1"/>
</dbReference>
<dbReference type="RefSeq" id="WP_193718063.1">
    <property type="nucleotide sequence ID" value="NZ_JACSPN010000001.1"/>
</dbReference>
<evidence type="ECO:0000259" key="1">
    <source>
        <dbReference type="Pfam" id="PF13400"/>
    </source>
</evidence>